<keyword evidence="3" id="KW-1185">Reference proteome</keyword>
<feature type="domain" description="Heterokaryon incompatibility" evidence="1">
    <location>
        <begin position="142"/>
        <end position="285"/>
    </location>
</feature>
<dbReference type="OrthoDB" id="5428863at2759"/>
<dbReference type="Proteomes" id="UP000664521">
    <property type="component" value="Unassembled WGS sequence"/>
</dbReference>
<dbReference type="EMBL" id="CAJPDS010000064">
    <property type="protein sequence ID" value="CAF9932643.1"/>
    <property type="molecule type" value="Genomic_DNA"/>
</dbReference>
<sequence>MCQFLLNLAPNYKRNYKLHVRLFDHLEIFTSDPNFSTRTVLPRSRFISVLRENKSLIYGYHIETEIVQSGVLVYSMASSPSPQISSVNPVTVDFKFLASLIAHCQGSHALCTQLEDRNSLPYLYLIDCAEEKVVREHPGQDYLALSYVWGSGSQAKSKAALRNTLPEYSFSFSEASPTVQDAVRVVRNLGRKYLWVDKYCINQNEVAEQQMMLRNMDLIYEHAEATIVAMSGENDEAGLPGVSGRARTPQPQFRTTRGCLISSCPPISHLFQTSKWATRGWTYQEARLSRRCLFFTEHQVYIVCPETTRSESVPSSPRSSWTSSLLNSSRLDANLFEIERSLIANGFWRDRYTFSRRTLTYESDVLDAFRGMLNRSGLHTLWGIPIIPLKATMNPHTGFSLGLLWSRRPSWAISTHLKSYDGRARIRRANFPTWSWTSVTGEIFNDGYEEQSSYGAYLKADSRVSIQSDAYIQFQMYLGGKPIFLHEVLQQQQHSNILPEESPSLFVHGDVVHFTRTNELRYSGRALYRLWGCEHLSLELPALLDLDEDPTLGSTQAREKSTIYDALILVDWNDSQKRNKKRLVLMLLDWIQPGLAERRGLLSDYREEYDAEVVNQIPKTRMSFVLQ</sequence>
<comment type="caution">
    <text evidence="2">The sequence shown here is derived from an EMBL/GenBank/DDBJ whole genome shotgun (WGS) entry which is preliminary data.</text>
</comment>
<reference evidence="2" key="1">
    <citation type="submission" date="2021-03" db="EMBL/GenBank/DDBJ databases">
        <authorList>
            <person name="Tagirdzhanova G."/>
        </authorList>
    </citation>
    <scope>NUCLEOTIDE SEQUENCE</scope>
</reference>
<dbReference type="Pfam" id="PF06985">
    <property type="entry name" value="HET"/>
    <property type="match status" value="1"/>
</dbReference>
<organism evidence="2 3">
    <name type="scientific">Heterodermia speciosa</name>
    <dbReference type="NCBI Taxonomy" id="116794"/>
    <lineage>
        <taxon>Eukaryota</taxon>
        <taxon>Fungi</taxon>
        <taxon>Dikarya</taxon>
        <taxon>Ascomycota</taxon>
        <taxon>Pezizomycotina</taxon>
        <taxon>Lecanoromycetes</taxon>
        <taxon>OSLEUM clade</taxon>
        <taxon>Lecanoromycetidae</taxon>
        <taxon>Caliciales</taxon>
        <taxon>Physciaceae</taxon>
        <taxon>Heterodermia</taxon>
    </lineage>
</organism>
<evidence type="ECO:0000259" key="1">
    <source>
        <dbReference type="Pfam" id="PF06985"/>
    </source>
</evidence>
<accession>A0A8H3FXA0</accession>
<name>A0A8H3FXA0_9LECA</name>
<dbReference type="AlphaFoldDB" id="A0A8H3FXA0"/>
<dbReference type="InterPro" id="IPR010730">
    <property type="entry name" value="HET"/>
</dbReference>
<protein>
    <recommendedName>
        <fullName evidence="1">Heterokaryon incompatibility domain-containing protein</fullName>
    </recommendedName>
</protein>
<dbReference type="PANTHER" id="PTHR33112:SF1">
    <property type="entry name" value="HETEROKARYON INCOMPATIBILITY DOMAIN-CONTAINING PROTEIN"/>
    <property type="match status" value="1"/>
</dbReference>
<evidence type="ECO:0000313" key="2">
    <source>
        <dbReference type="EMBL" id="CAF9932643.1"/>
    </source>
</evidence>
<dbReference type="PANTHER" id="PTHR33112">
    <property type="entry name" value="DOMAIN PROTEIN, PUTATIVE-RELATED"/>
    <property type="match status" value="1"/>
</dbReference>
<gene>
    <name evidence="2" type="ORF">HETSPECPRED_008410</name>
</gene>
<proteinExistence type="predicted"/>
<evidence type="ECO:0000313" key="3">
    <source>
        <dbReference type="Proteomes" id="UP000664521"/>
    </source>
</evidence>